<dbReference type="Proteomes" id="UP000245207">
    <property type="component" value="Unassembled WGS sequence"/>
</dbReference>
<evidence type="ECO:0000256" key="2">
    <source>
        <dbReference type="ARBA" id="ARBA00022692"/>
    </source>
</evidence>
<evidence type="ECO:0000256" key="4">
    <source>
        <dbReference type="ARBA" id="ARBA00023136"/>
    </source>
</evidence>
<dbReference type="OrthoDB" id="303614at2759"/>
<keyword evidence="6" id="KW-0418">Kinase</keyword>
<evidence type="ECO:0000313" key="7">
    <source>
        <dbReference type="Proteomes" id="UP000245207"/>
    </source>
</evidence>
<dbReference type="InterPro" id="IPR006189">
    <property type="entry name" value="CHASE_dom"/>
</dbReference>
<evidence type="ECO:0000313" key="6">
    <source>
        <dbReference type="EMBL" id="PWA46598.1"/>
    </source>
</evidence>
<dbReference type="PROSITE" id="PS50839">
    <property type="entry name" value="CHASE"/>
    <property type="match status" value="1"/>
</dbReference>
<keyword evidence="2" id="KW-0812">Transmembrane</keyword>
<proteinExistence type="predicted"/>
<dbReference type="InterPro" id="IPR042240">
    <property type="entry name" value="CHASE_sf"/>
</dbReference>
<name>A0A2U1LC76_ARTAN</name>
<keyword evidence="7" id="KW-1185">Reference proteome</keyword>
<keyword evidence="3" id="KW-1133">Transmembrane helix</keyword>
<organism evidence="6 7">
    <name type="scientific">Artemisia annua</name>
    <name type="common">Sweet wormwood</name>
    <dbReference type="NCBI Taxonomy" id="35608"/>
    <lineage>
        <taxon>Eukaryota</taxon>
        <taxon>Viridiplantae</taxon>
        <taxon>Streptophyta</taxon>
        <taxon>Embryophyta</taxon>
        <taxon>Tracheophyta</taxon>
        <taxon>Spermatophyta</taxon>
        <taxon>Magnoliopsida</taxon>
        <taxon>eudicotyledons</taxon>
        <taxon>Gunneridae</taxon>
        <taxon>Pentapetalae</taxon>
        <taxon>asterids</taxon>
        <taxon>campanulids</taxon>
        <taxon>Asterales</taxon>
        <taxon>Asteraceae</taxon>
        <taxon>Asteroideae</taxon>
        <taxon>Anthemideae</taxon>
        <taxon>Artemisiinae</taxon>
        <taxon>Artemisia</taxon>
    </lineage>
</organism>
<evidence type="ECO:0000256" key="1">
    <source>
        <dbReference type="ARBA" id="ARBA00004370"/>
    </source>
</evidence>
<dbReference type="STRING" id="35608.A0A2U1LC76"/>
<dbReference type="GO" id="GO:0007165">
    <property type="term" value="P:signal transduction"/>
    <property type="evidence" value="ECO:0007669"/>
    <property type="project" value="UniProtKB-ARBA"/>
</dbReference>
<protein>
    <submittedName>
        <fullName evidence="6">CHASE domain containing histidine kinase protein</fullName>
    </submittedName>
</protein>
<dbReference type="Pfam" id="PF03924">
    <property type="entry name" value="CHASE"/>
    <property type="match status" value="1"/>
</dbReference>
<dbReference type="EMBL" id="PKPP01010217">
    <property type="protein sequence ID" value="PWA46598.1"/>
    <property type="molecule type" value="Genomic_DNA"/>
</dbReference>
<dbReference type="Gene3D" id="3.30.450.350">
    <property type="entry name" value="CHASE domain"/>
    <property type="match status" value="1"/>
</dbReference>
<dbReference type="GO" id="GO:0016020">
    <property type="term" value="C:membrane"/>
    <property type="evidence" value="ECO:0007669"/>
    <property type="project" value="UniProtKB-SubCell"/>
</dbReference>
<feature type="domain" description="CHASE" evidence="5">
    <location>
        <begin position="11"/>
        <end position="79"/>
    </location>
</feature>
<accession>A0A2U1LC76</accession>
<keyword evidence="4" id="KW-0472">Membrane</keyword>
<dbReference type="GO" id="GO:0016301">
    <property type="term" value="F:kinase activity"/>
    <property type="evidence" value="ECO:0007669"/>
    <property type="project" value="UniProtKB-KW"/>
</dbReference>
<evidence type="ECO:0000256" key="3">
    <source>
        <dbReference type="ARBA" id="ARBA00022989"/>
    </source>
</evidence>
<sequence length="79" mass="8650">MGTQCFKSRLPINYVGIEKIGIRICSLSFIPANREYILRARSTGKAAITSPLKLLGSPHFCVVLTIPVYKSKLPSNASI</sequence>
<gene>
    <name evidence="6" type="ORF">CTI12_AA504950</name>
</gene>
<keyword evidence="6" id="KW-0808">Transferase</keyword>
<evidence type="ECO:0000259" key="5">
    <source>
        <dbReference type="PROSITE" id="PS50839"/>
    </source>
</evidence>
<comment type="caution">
    <text evidence="6">The sequence shown here is derived from an EMBL/GenBank/DDBJ whole genome shotgun (WGS) entry which is preliminary data.</text>
</comment>
<comment type="subcellular location">
    <subcellularLocation>
        <location evidence="1">Membrane</location>
    </subcellularLocation>
</comment>
<reference evidence="6 7" key="1">
    <citation type="journal article" date="2018" name="Mol. Plant">
        <title>The genome of Artemisia annua provides insight into the evolution of Asteraceae family and artemisinin biosynthesis.</title>
        <authorList>
            <person name="Shen Q."/>
            <person name="Zhang L."/>
            <person name="Liao Z."/>
            <person name="Wang S."/>
            <person name="Yan T."/>
            <person name="Shi P."/>
            <person name="Liu M."/>
            <person name="Fu X."/>
            <person name="Pan Q."/>
            <person name="Wang Y."/>
            <person name="Lv Z."/>
            <person name="Lu X."/>
            <person name="Zhang F."/>
            <person name="Jiang W."/>
            <person name="Ma Y."/>
            <person name="Chen M."/>
            <person name="Hao X."/>
            <person name="Li L."/>
            <person name="Tang Y."/>
            <person name="Lv G."/>
            <person name="Zhou Y."/>
            <person name="Sun X."/>
            <person name="Brodelius P.E."/>
            <person name="Rose J.K.C."/>
            <person name="Tang K."/>
        </authorList>
    </citation>
    <scope>NUCLEOTIDE SEQUENCE [LARGE SCALE GENOMIC DNA]</scope>
    <source>
        <strain evidence="7">cv. Huhao1</strain>
        <tissue evidence="6">Leaf</tissue>
    </source>
</reference>
<dbReference type="AlphaFoldDB" id="A0A2U1LC76"/>